<evidence type="ECO:0000256" key="2">
    <source>
        <dbReference type="ARBA" id="ARBA00001946"/>
    </source>
</evidence>
<sequence>MRILIIGNGGREHAITWKIYNEGYKDLFCIPGNAGISDIAECADIKVNEFDKVKDFCLEKRIDFVVVGPDNPLADGIVDYLESFGIKTFGPTKDAAMIESSKAFAKDLMKKYGIETARYEVFTNYEDAYKFVNQISKYPIVIKADGLALGKGVIIANTNQEAVEALDLIMKERVFGNAGNKVVIEDYLIGEEVSVFVVSDGKDIVPLTTARDHKKAFDGDKGPNTGGMGAFSPSKLVNKAVFEDILENIMLRAVYGMRKEGRPFKGVLYGGLILTEEGPKVLEFNARFGDPEAQVILPLMKSELIEIMVKAREGNLKGIEPKFDEGYSLCVVLVSRGYPDKYDIGFEINGFENLDKGTIVFHANTKKENGKIKTAGGRVLNVVRKEKTLKEAKEKVYEEVRKINFENIFYRTDIGDKEID</sequence>
<dbReference type="SUPFAM" id="SSF51246">
    <property type="entry name" value="Rudiment single hybrid motif"/>
    <property type="match status" value="1"/>
</dbReference>
<dbReference type="GO" id="GO:0016874">
    <property type="term" value="F:ligase activity"/>
    <property type="evidence" value="ECO:0007669"/>
    <property type="project" value="UniProtKB-KW"/>
</dbReference>
<dbReference type="InterPro" id="IPR016185">
    <property type="entry name" value="PreATP-grasp_dom_sf"/>
</dbReference>
<dbReference type="SUPFAM" id="SSF56059">
    <property type="entry name" value="Glutathione synthetase ATP-binding domain-like"/>
    <property type="match status" value="1"/>
</dbReference>
<comment type="cofactor">
    <cofactor evidence="2">
        <name>Mg(2+)</name>
        <dbReference type="ChEBI" id="CHEBI:18420"/>
    </cofactor>
</comment>
<accession>A0ABM7NLW9</accession>
<dbReference type="SMART" id="SM01210">
    <property type="entry name" value="GARS_C"/>
    <property type="match status" value="1"/>
</dbReference>
<protein>
    <recommendedName>
        <fullName evidence="4 12">Phosphoribosylamine--glycine ligase</fullName>
        <ecNumber evidence="4 12">6.3.4.13</ecNumber>
    </recommendedName>
    <alternativeName>
        <fullName evidence="12">GARS</fullName>
    </alternativeName>
    <alternativeName>
        <fullName evidence="10 12">Glycinamide ribonucleotide synthetase</fullName>
    </alternativeName>
    <alternativeName>
        <fullName evidence="11 12">Phosphoribosylglycinamide synthetase</fullName>
    </alternativeName>
</protein>
<evidence type="ECO:0000313" key="15">
    <source>
        <dbReference type="EMBL" id="BCS81115.1"/>
    </source>
</evidence>
<evidence type="ECO:0000256" key="3">
    <source>
        <dbReference type="ARBA" id="ARBA00005174"/>
    </source>
</evidence>
<dbReference type="InterPro" id="IPR011761">
    <property type="entry name" value="ATP-grasp"/>
</dbReference>
<evidence type="ECO:0000256" key="1">
    <source>
        <dbReference type="ARBA" id="ARBA00001936"/>
    </source>
</evidence>
<dbReference type="InterPro" id="IPR011054">
    <property type="entry name" value="Rudment_hybrid_motif"/>
</dbReference>
<evidence type="ECO:0000313" key="16">
    <source>
        <dbReference type="Proteomes" id="UP000663623"/>
    </source>
</evidence>
<dbReference type="Gene3D" id="3.30.1490.20">
    <property type="entry name" value="ATP-grasp fold, A domain"/>
    <property type="match status" value="1"/>
</dbReference>
<dbReference type="SUPFAM" id="SSF52440">
    <property type="entry name" value="PreATP-grasp domain"/>
    <property type="match status" value="1"/>
</dbReference>
<dbReference type="Gene3D" id="3.30.470.20">
    <property type="entry name" value="ATP-grasp fold, B domain"/>
    <property type="match status" value="1"/>
</dbReference>
<keyword evidence="5 12" id="KW-0436">Ligase</keyword>
<dbReference type="RefSeq" id="WP_207182288.1">
    <property type="nucleotide sequence ID" value="NZ_AP024480.1"/>
</dbReference>
<dbReference type="SMART" id="SM01209">
    <property type="entry name" value="GARS_A"/>
    <property type="match status" value="1"/>
</dbReference>
<dbReference type="PROSITE" id="PS00184">
    <property type="entry name" value="GARS"/>
    <property type="match status" value="1"/>
</dbReference>
<comment type="similarity">
    <text evidence="9 12">Belongs to the GARS family.</text>
</comment>
<dbReference type="Pfam" id="PF01071">
    <property type="entry name" value="GARS_A"/>
    <property type="match status" value="1"/>
</dbReference>
<dbReference type="InterPro" id="IPR020562">
    <property type="entry name" value="PRibGlycinamide_synth_N"/>
</dbReference>
<evidence type="ECO:0000259" key="14">
    <source>
        <dbReference type="PROSITE" id="PS50975"/>
    </source>
</evidence>
<feature type="domain" description="ATP-grasp" evidence="14">
    <location>
        <begin position="106"/>
        <end position="313"/>
    </location>
</feature>
<dbReference type="Pfam" id="PF02843">
    <property type="entry name" value="GARS_C"/>
    <property type="match status" value="1"/>
</dbReference>
<evidence type="ECO:0000256" key="13">
    <source>
        <dbReference type="PROSITE-ProRule" id="PRU00409"/>
    </source>
</evidence>
<dbReference type="InterPro" id="IPR000115">
    <property type="entry name" value="PRibGlycinamide_synth"/>
</dbReference>
<dbReference type="PANTHER" id="PTHR43472">
    <property type="entry name" value="PHOSPHORIBOSYLAMINE--GLYCINE LIGASE"/>
    <property type="match status" value="1"/>
</dbReference>
<dbReference type="InterPro" id="IPR020559">
    <property type="entry name" value="PRibGlycinamide_synth_CS"/>
</dbReference>
<dbReference type="PROSITE" id="PS50975">
    <property type="entry name" value="ATP_GRASP"/>
    <property type="match status" value="1"/>
</dbReference>
<evidence type="ECO:0000256" key="7">
    <source>
        <dbReference type="ARBA" id="ARBA00022755"/>
    </source>
</evidence>
<evidence type="ECO:0000256" key="8">
    <source>
        <dbReference type="ARBA" id="ARBA00022840"/>
    </source>
</evidence>
<comment type="cofactor">
    <cofactor evidence="1">
        <name>Mn(2+)</name>
        <dbReference type="ChEBI" id="CHEBI:29035"/>
    </cofactor>
</comment>
<name>A0ABM7NLW9_9FIRM</name>
<keyword evidence="8 13" id="KW-0067">ATP-binding</keyword>
<evidence type="ECO:0000256" key="12">
    <source>
        <dbReference type="HAMAP-Rule" id="MF_00138"/>
    </source>
</evidence>
<keyword evidence="7 12" id="KW-0658">Purine biosynthesis</keyword>
<dbReference type="InterPro" id="IPR020560">
    <property type="entry name" value="PRibGlycinamide_synth_C-dom"/>
</dbReference>
<dbReference type="EMBL" id="AP024480">
    <property type="protein sequence ID" value="BCS81115.1"/>
    <property type="molecule type" value="Genomic_DNA"/>
</dbReference>
<reference evidence="15 16" key="1">
    <citation type="submission" date="2021-02" db="EMBL/GenBank/DDBJ databases">
        <title>Nitrogen-fixing ability and nitrogen fixation related genes of thermophilic fermentative bacteria in the genus Caldicellulosiruptor.</title>
        <authorList>
            <person name="Chen Y."/>
            <person name="Nishihara A."/>
            <person name="Haruta S."/>
        </authorList>
    </citation>
    <scope>NUCLEOTIDE SEQUENCE [LARGE SCALE GENOMIC DNA]</scope>
    <source>
        <strain evidence="15 16">YA01</strain>
    </source>
</reference>
<dbReference type="InterPro" id="IPR037123">
    <property type="entry name" value="PRibGlycinamide_synth_C_sf"/>
</dbReference>
<proteinExistence type="inferred from homology"/>
<evidence type="ECO:0000256" key="11">
    <source>
        <dbReference type="ARBA" id="ARBA00042864"/>
    </source>
</evidence>
<dbReference type="NCBIfam" id="TIGR00877">
    <property type="entry name" value="purD"/>
    <property type="match status" value="1"/>
</dbReference>
<comment type="catalytic activity">
    <reaction evidence="12">
        <text>5-phospho-beta-D-ribosylamine + glycine + ATP = N(1)-(5-phospho-beta-D-ribosyl)glycinamide + ADP + phosphate + H(+)</text>
        <dbReference type="Rhea" id="RHEA:17453"/>
        <dbReference type="ChEBI" id="CHEBI:15378"/>
        <dbReference type="ChEBI" id="CHEBI:30616"/>
        <dbReference type="ChEBI" id="CHEBI:43474"/>
        <dbReference type="ChEBI" id="CHEBI:57305"/>
        <dbReference type="ChEBI" id="CHEBI:58681"/>
        <dbReference type="ChEBI" id="CHEBI:143788"/>
        <dbReference type="ChEBI" id="CHEBI:456216"/>
        <dbReference type="EC" id="6.3.4.13"/>
    </reaction>
</comment>
<dbReference type="InterPro" id="IPR020561">
    <property type="entry name" value="PRibGlycinamid_synth_ATP-grasp"/>
</dbReference>
<dbReference type="Gene3D" id="3.40.50.20">
    <property type="match status" value="1"/>
</dbReference>
<evidence type="ECO:0000256" key="10">
    <source>
        <dbReference type="ARBA" id="ARBA00042242"/>
    </source>
</evidence>
<evidence type="ECO:0000256" key="9">
    <source>
        <dbReference type="ARBA" id="ARBA00038345"/>
    </source>
</evidence>
<evidence type="ECO:0000256" key="6">
    <source>
        <dbReference type="ARBA" id="ARBA00022741"/>
    </source>
</evidence>
<dbReference type="Proteomes" id="UP000663623">
    <property type="component" value="Chromosome"/>
</dbReference>
<dbReference type="Gene3D" id="3.90.600.10">
    <property type="entry name" value="Phosphoribosylglycinamide synthetase, C-terminal domain"/>
    <property type="match status" value="1"/>
</dbReference>
<dbReference type="PANTHER" id="PTHR43472:SF1">
    <property type="entry name" value="PHOSPHORIBOSYLAMINE--GLYCINE LIGASE, CHLOROPLASTIC"/>
    <property type="match status" value="1"/>
</dbReference>
<comment type="pathway">
    <text evidence="3 12">Purine metabolism; IMP biosynthesis via de novo pathway; N(1)-(5-phospho-D-ribosyl)glycinamide from 5-phospho-alpha-D-ribose 1-diphosphate: step 2/2.</text>
</comment>
<keyword evidence="6 13" id="KW-0547">Nucleotide-binding</keyword>
<dbReference type="InterPro" id="IPR013815">
    <property type="entry name" value="ATP_grasp_subdomain_1"/>
</dbReference>
<dbReference type="EC" id="6.3.4.13" evidence="4 12"/>
<dbReference type="HAMAP" id="MF_00138">
    <property type="entry name" value="GARS"/>
    <property type="match status" value="1"/>
</dbReference>
<evidence type="ECO:0000256" key="5">
    <source>
        <dbReference type="ARBA" id="ARBA00022598"/>
    </source>
</evidence>
<organism evidence="15 16">
    <name type="scientific">Caldicellulosiruptor diazotrophicus</name>
    <dbReference type="NCBI Taxonomy" id="2806205"/>
    <lineage>
        <taxon>Bacteria</taxon>
        <taxon>Bacillati</taxon>
        <taxon>Bacillota</taxon>
        <taxon>Bacillota incertae sedis</taxon>
        <taxon>Caldicellulosiruptorales</taxon>
        <taxon>Caldicellulosiruptoraceae</taxon>
        <taxon>Caldicellulosiruptor</taxon>
    </lineage>
</organism>
<keyword evidence="16" id="KW-1185">Reference proteome</keyword>
<evidence type="ECO:0000256" key="4">
    <source>
        <dbReference type="ARBA" id="ARBA00013255"/>
    </source>
</evidence>
<gene>
    <name evidence="12 15" type="primary">purD</name>
    <name evidence="15" type="ORF">CaldiYA01_10750</name>
</gene>
<dbReference type="Pfam" id="PF02844">
    <property type="entry name" value="GARS_N"/>
    <property type="match status" value="1"/>
</dbReference>